<proteinExistence type="predicted"/>
<accession>A0A0E9WAE8</accession>
<sequence length="56" mass="6430">MRENGQELANQKLAYKLTLKCLLISIKLYEYHSGLCSLLKSLIDSLVSRSLKKVFK</sequence>
<reference evidence="1" key="2">
    <citation type="journal article" date="2015" name="Fish Shellfish Immunol.">
        <title>Early steps in the European eel (Anguilla anguilla)-Vibrio vulnificus interaction in the gills: Role of the RtxA13 toxin.</title>
        <authorList>
            <person name="Callol A."/>
            <person name="Pajuelo D."/>
            <person name="Ebbesson L."/>
            <person name="Teles M."/>
            <person name="MacKenzie S."/>
            <person name="Amaro C."/>
        </authorList>
    </citation>
    <scope>NUCLEOTIDE SEQUENCE</scope>
</reference>
<organism evidence="1">
    <name type="scientific">Anguilla anguilla</name>
    <name type="common">European freshwater eel</name>
    <name type="synonym">Muraena anguilla</name>
    <dbReference type="NCBI Taxonomy" id="7936"/>
    <lineage>
        <taxon>Eukaryota</taxon>
        <taxon>Metazoa</taxon>
        <taxon>Chordata</taxon>
        <taxon>Craniata</taxon>
        <taxon>Vertebrata</taxon>
        <taxon>Euteleostomi</taxon>
        <taxon>Actinopterygii</taxon>
        <taxon>Neopterygii</taxon>
        <taxon>Teleostei</taxon>
        <taxon>Anguilliformes</taxon>
        <taxon>Anguillidae</taxon>
        <taxon>Anguilla</taxon>
    </lineage>
</organism>
<protein>
    <submittedName>
        <fullName evidence="1">Uncharacterized protein</fullName>
    </submittedName>
</protein>
<reference evidence="1" key="1">
    <citation type="submission" date="2014-11" db="EMBL/GenBank/DDBJ databases">
        <authorList>
            <person name="Amaro Gonzalez C."/>
        </authorList>
    </citation>
    <scope>NUCLEOTIDE SEQUENCE</scope>
</reference>
<name>A0A0E9WAE8_ANGAN</name>
<dbReference type="AlphaFoldDB" id="A0A0E9WAE8"/>
<dbReference type="EMBL" id="GBXM01022017">
    <property type="protein sequence ID" value="JAH86560.1"/>
    <property type="molecule type" value="Transcribed_RNA"/>
</dbReference>
<evidence type="ECO:0000313" key="1">
    <source>
        <dbReference type="EMBL" id="JAH86560.1"/>
    </source>
</evidence>